<feature type="transmembrane region" description="Helical" evidence="2">
    <location>
        <begin position="120"/>
        <end position="138"/>
    </location>
</feature>
<dbReference type="PANTHER" id="PTHR19372:SF7">
    <property type="entry name" value="SULFITE OXIDASE, MITOCHONDRIAL"/>
    <property type="match status" value="1"/>
</dbReference>
<dbReference type="InterPro" id="IPR036374">
    <property type="entry name" value="OxRdtase_Mopterin-bd_sf"/>
</dbReference>
<keyword evidence="2" id="KW-0472">Membrane</keyword>
<evidence type="ECO:0000313" key="5">
    <source>
        <dbReference type="Proteomes" id="UP001225356"/>
    </source>
</evidence>
<dbReference type="SUPFAM" id="SSF81296">
    <property type="entry name" value="E set domains"/>
    <property type="match status" value="1"/>
</dbReference>
<dbReference type="InterPro" id="IPR014756">
    <property type="entry name" value="Ig_E-set"/>
</dbReference>
<dbReference type="Gene3D" id="2.60.40.650">
    <property type="match status" value="1"/>
</dbReference>
<keyword evidence="2" id="KW-0812">Transmembrane</keyword>
<dbReference type="EMBL" id="JAUSQU010000001">
    <property type="protein sequence ID" value="MDP9846118.1"/>
    <property type="molecule type" value="Genomic_DNA"/>
</dbReference>
<sequence length="553" mass="58312">MKSNRRTPTWAAALIGLVSGAVAVGVSLLVAGLVKASAFPVVAVGNAAVDLTPAWLKDWAIRAFGENDKTILLLGIFVVLAAIAAGIGILALREIRYGLVGLAVFGVVGILAVLTRPGAGVVDVVPTLVGVAAAMFALHRLIGRAFVPDPSASRSPGSPAVGPSAPRSPLSTETGTEAAERQDAPVPPIMRAGNSLRSFDRRGLLTGVVGGAVVAGVAGVAGQMLSGRAEVSAARVDLTLPRPTVPLAPLPAGVDFRIKGLSPFVTPNNDFYRVDTALIVPQVDPRNWTLKIYGMVDRPVELTFADLMKRSIEEADVTLCCVSNEVGGPYIGNARWLGVRMADLLRDAGVQKDADMLLNTSADGWTSGTPVDIVLDGRDSMLAFGMNGEALPVDHGFPVRQVVPGLYGYVSATKWVTEIKVSRFDQEEAYWTARGWSAKGPIKTESRIDLPHDGDSVPAGRTVIAGVAWAQHKGVDAVEVRVDRGAWRQARLAEAPTADTWRQWVIDDWDATPGSHTIQVRATDATGYTQTEALADVVPDGATGWHTITVEVA</sequence>
<dbReference type="InterPro" id="IPR000572">
    <property type="entry name" value="OxRdtase_Mopterin-bd_dom"/>
</dbReference>
<feature type="compositionally biased region" description="Low complexity" evidence="1">
    <location>
        <begin position="153"/>
        <end position="169"/>
    </location>
</feature>
<evidence type="ECO:0000313" key="4">
    <source>
        <dbReference type="EMBL" id="MDP9846118.1"/>
    </source>
</evidence>
<dbReference type="SUPFAM" id="SSF56524">
    <property type="entry name" value="Oxidoreductase molybdopterin-binding domain"/>
    <property type="match status" value="1"/>
</dbReference>
<dbReference type="PANTHER" id="PTHR19372">
    <property type="entry name" value="SULFITE REDUCTASE"/>
    <property type="match status" value="1"/>
</dbReference>
<feature type="transmembrane region" description="Helical" evidence="2">
    <location>
        <begin position="97"/>
        <end position="114"/>
    </location>
</feature>
<evidence type="ECO:0000259" key="3">
    <source>
        <dbReference type="Pfam" id="PF00174"/>
    </source>
</evidence>
<accession>A0ABT9QH78</accession>
<feature type="transmembrane region" description="Helical" evidence="2">
    <location>
        <begin position="204"/>
        <end position="225"/>
    </location>
</feature>
<feature type="transmembrane region" description="Helical" evidence="2">
    <location>
        <begin position="71"/>
        <end position="90"/>
    </location>
</feature>
<dbReference type="Gene3D" id="3.90.420.10">
    <property type="entry name" value="Oxidoreductase, molybdopterin-binding domain"/>
    <property type="match status" value="1"/>
</dbReference>
<keyword evidence="5" id="KW-1185">Reference proteome</keyword>
<keyword evidence="2" id="KW-1133">Transmembrane helix</keyword>
<feature type="domain" description="Oxidoreductase molybdopterin-binding" evidence="3">
    <location>
        <begin position="279"/>
        <end position="428"/>
    </location>
</feature>
<feature type="region of interest" description="Disordered" evidence="1">
    <location>
        <begin position="153"/>
        <end position="192"/>
    </location>
</feature>
<reference evidence="4 5" key="1">
    <citation type="submission" date="2023-07" db="EMBL/GenBank/DDBJ databases">
        <title>Sequencing the genomes of 1000 actinobacteria strains.</title>
        <authorList>
            <person name="Klenk H.-P."/>
        </authorList>
    </citation>
    <scope>NUCLEOTIDE SEQUENCE [LARGE SCALE GENOMIC DNA]</scope>
    <source>
        <strain evidence="4 5">DSM 46740</strain>
    </source>
</reference>
<organism evidence="4 5">
    <name type="scientific">Streptosporangium lutulentum</name>
    <dbReference type="NCBI Taxonomy" id="1461250"/>
    <lineage>
        <taxon>Bacteria</taxon>
        <taxon>Bacillati</taxon>
        <taxon>Actinomycetota</taxon>
        <taxon>Actinomycetes</taxon>
        <taxon>Streptosporangiales</taxon>
        <taxon>Streptosporangiaceae</taxon>
        <taxon>Streptosporangium</taxon>
    </lineage>
</organism>
<dbReference type="RefSeq" id="WP_307562316.1">
    <property type="nucleotide sequence ID" value="NZ_JAUSQU010000001.1"/>
</dbReference>
<evidence type="ECO:0000256" key="2">
    <source>
        <dbReference type="SAM" id="Phobius"/>
    </source>
</evidence>
<dbReference type="Pfam" id="PF00174">
    <property type="entry name" value="Oxidored_molyb"/>
    <property type="match status" value="1"/>
</dbReference>
<comment type="caution">
    <text evidence="4">The sequence shown here is derived from an EMBL/GenBank/DDBJ whole genome shotgun (WGS) entry which is preliminary data.</text>
</comment>
<evidence type="ECO:0000256" key="1">
    <source>
        <dbReference type="SAM" id="MobiDB-lite"/>
    </source>
</evidence>
<name>A0ABT9QH78_9ACTN</name>
<proteinExistence type="predicted"/>
<gene>
    <name evidence="4" type="ORF">J2853_005329</name>
</gene>
<dbReference type="Proteomes" id="UP001225356">
    <property type="component" value="Unassembled WGS sequence"/>
</dbReference>
<protein>
    <submittedName>
        <fullName evidence="4">DMSO/TMAO reductase YedYZ molybdopterin-dependent catalytic subunit</fullName>
    </submittedName>
</protein>